<dbReference type="InterPro" id="IPR003721">
    <property type="entry name" value="Pantoate_ligase"/>
</dbReference>
<sequence length="310" mass="32190">MTVDSSAGAGTAPLLVSTPADLRAATADLLERARAQRPAGPRPSLGLVPTMGGLHAGHASLARAAREANDVVVASVFVNPLQFGDPADLERYPRTLDDDLRLLGGAGVDIVFAPSVADMYPGGEPLVRLSAGRMGEVLEGASRPGHFDGMLTVVSKLLNLGLPGTAAEYHAYFGEKDAQQLAIIRRMVLDLNFPVAIEGVAIVRDDDGLALSSRNRFLGAEERRGALVLSRVLHGLAEDVRSGCTPDLDAARATVAAEAEVDLDYLEAVDPASFAPVAEGALTAAPVLVVVAARVGAVRLIDNVLLPTVG</sequence>
<dbReference type="RefSeq" id="WP_152817014.1">
    <property type="nucleotide sequence ID" value="NZ_VJXX01000007.1"/>
</dbReference>
<organism evidence="9 10">
    <name type="scientific">Arthrobacter bussei</name>
    <dbReference type="NCBI Taxonomy" id="2594179"/>
    <lineage>
        <taxon>Bacteria</taxon>
        <taxon>Bacillati</taxon>
        <taxon>Actinomycetota</taxon>
        <taxon>Actinomycetes</taxon>
        <taxon>Micrococcales</taxon>
        <taxon>Micrococcaceae</taxon>
        <taxon>Arthrobacter</taxon>
    </lineage>
</organism>
<dbReference type="PANTHER" id="PTHR21299">
    <property type="entry name" value="CYTIDYLATE KINASE/PANTOATE-BETA-ALANINE LIGASE"/>
    <property type="match status" value="1"/>
</dbReference>
<feature type="binding site" evidence="8">
    <location>
        <position position="82"/>
    </location>
    <ligand>
        <name>beta-alanine</name>
        <dbReference type="ChEBI" id="CHEBI:57966"/>
    </ligand>
</feature>
<dbReference type="GO" id="GO:0004592">
    <property type="term" value="F:pantoate-beta-alanine ligase activity"/>
    <property type="evidence" value="ECO:0007669"/>
    <property type="project" value="UniProtKB-UniRule"/>
</dbReference>
<dbReference type="InterPro" id="IPR042176">
    <property type="entry name" value="Pantoate_ligase_C"/>
</dbReference>
<comment type="miscellaneous">
    <text evidence="8">The reaction proceeds by a bi uni uni bi ping pong mechanism.</text>
</comment>
<evidence type="ECO:0000256" key="2">
    <source>
        <dbReference type="ARBA" id="ARBA00009256"/>
    </source>
</evidence>
<dbReference type="HAMAP" id="MF_00158">
    <property type="entry name" value="PanC"/>
    <property type="match status" value="1"/>
</dbReference>
<evidence type="ECO:0000256" key="6">
    <source>
        <dbReference type="ARBA" id="ARBA00022840"/>
    </source>
</evidence>
<gene>
    <name evidence="8" type="primary">panC</name>
    <name evidence="9" type="ORF">FNH21_15700</name>
</gene>
<evidence type="ECO:0000313" key="10">
    <source>
        <dbReference type="Proteomes" id="UP000326464"/>
    </source>
</evidence>
<dbReference type="NCBIfam" id="TIGR00018">
    <property type="entry name" value="panC"/>
    <property type="match status" value="1"/>
</dbReference>
<feature type="binding site" evidence="8">
    <location>
        <begin position="211"/>
        <end position="214"/>
    </location>
    <ligand>
        <name>ATP</name>
        <dbReference type="ChEBI" id="CHEBI:30616"/>
    </ligand>
</feature>
<dbReference type="InterPro" id="IPR014729">
    <property type="entry name" value="Rossmann-like_a/b/a_fold"/>
</dbReference>
<reference evidence="10" key="1">
    <citation type="submission" date="2019-07" db="EMBL/GenBank/DDBJ databases">
        <title>Arthrobacter KR32 sp. nov., isolated from mountain cheese made of cows milk.</title>
        <authorList>
            <person name="Flegler A."/>
        </authorList>
    </citation>
    <scope>NUCLEOTIDE SEQUENCE [LARGE SCALE GENOMIC DNA]</scope>
    <source>
        <strain evidence="10">KR32</strain>
    </source>
</reference>
<evidence type="ECO:0000256" key="3">
    <source>
        <dbReference type="ARBA" id="ARBA00022598"/>
    </source>
</evidence>
<accession>A0A7X1NSJ0</accession>
<dbReference type="Gene3D" id="3.30.1300.10">
    <property type="entry name" value="Pantoate-beta-alanine ligase, C-terminal domain"/>
    <property type="match status" value="1"/>
</dbReference>
<keyword evidence="10" id="KW-1185">Reference proteome</keyword>
<comment type="catalytic activity">
    <reaction evidence="7 8">
        <text>(R)-pantoate + beta-alanine + ATP = (R)-pantothenate + AMP + diphosphate + H(+)</text>
        <dbReference type="Rhea" id="RHEA:10912"/>
        <dbReference type="ChEBI" id="CHEBI:15378"/>
        <dbReference type="ChEBI" id="CHEBI:15980"/>
        <dbReference type="ChEBI" id="CHEBI:29032"/>
        <dbReference type="ChEBI" id="CHEBI:30616"/>
        <dbReference type="ChEBI" id="CHEBI:33019"/>
        <dbReference type="ChEBI" id="CHEBI:57966"/>
        <dbReference type="ChEBI" id="CHEBI:456215"/>
        <dbReference type="EC" id="6.3.2.1"/>
    </reaction>
</comment>
<evidence type="ECO:0000256" key="4">
    <source>
        <dbReference type="ARBA" id="ARBA00022655"/>
    </source>
</evidence>
<keyword evidence="3 8" id="KW-0436">Ligase</keyword>
<evidence type="ECO:0000313" key="9">
    <source>
        <dbReference type="EMBL" id="MPY12139.1"/>
    </source>
</evidence>
<dbReference type="SUPFAM" id="SSF52374">
    <property type="entry name" value="Nucleotidylyl transferase"/>
    <property type="match status" value="1"/>
</dbReference>
<keyword evidence="4 8" id="KW-0566">Pantothenate biosynthesis</keyword>
<dbReference type="CDD" id="cd00560">
    <property type="entry name" value="PanC"/>
    <property type="match status" value="1"/>
</dbReference>
<dbReference type="GO" id="GO:0015940">
    <property type="term" value="P:pantothenate biosynthetic process"/>
    <property type="evidence" value="ECO:0007669"/>
    <property type="project" value="UniProtKB-UniRule"/>
</dbReference>
<dbReference type="GO" id="GO:0005829">
    <property type="term" value="C:cytosol"/>
    <property type="evidence" value="ECO:0007669"/>
    <property type="project" value="TreeGrafter"/>
</dbReference>
<comment type="similarity">
    <text evidence="2 8">Belongs to the pantothenate synthetase family.</text>
</comment>
<comment type="subunit">
    <text evidence="8">Homodimer.</text>
</comment>
<dbReference type="GO" id="GO:0005524">
    <property type="term" value="F:ATP binding"/>
    <property type="evidence" value="ECO:0007669"/>
    <property type="project" value="UniProtKB-KW"/>
</dbReference>
<protein>
    <recommendedName>
        <fullName evidence="8">Pantothenate synthetase</fullName>
        <shortName evidence="8">PS</shortName>
        <ecNumber evidence="8">6.3.2.1</ecNumber>
    </recommendedName>
    <alternativeName>
        <fullName evidence="8">Pantoate--beta-alanine ligase</fullName>
    </alternativeName>
    <alternativeName>
        <fullName evidence="8">Pantoate-activating enzyme</fullName>
    </alternativeName>
</protein>
<feature type="binding site" evidence="8">
    <location>
        <position position="180"/>
    </location>
    <ligand>
        <name>(R)-pantoate</name>
        <dbReference type="ChEBI" id="CHEBI:15980"/>
    </ligand>
</feature>
<feature type="binding site" evidence="8">
    <location>
        <position position="82"/>
    </location>
    <ligand>
        <name>(R)-pantoate</name>
        <dbReference type="ChEBI" id="CHEBI:15980"/>
    </ligand>
</feature>
<feature type="binding site" evidence="8">
    <location>
        <begin position="174"/>
        <end position="177"/>
    </location>
    <ligand>
        <name>ATP</name>
        <dbReference type="ChEBI" id="CHEBI:30616"/>
    </ligand>
</feature>
<dbReference type="OrthoDB" id="9773087at2"/>
<evidence type="ECO:0000256" key="8">
    <source>
        <dbReference type="HAMAP-Rule" id="MF_00158"/>
    </source>
</evidence>
<dbReference type="Gene3D" id="3.40.50.620">
    <property type="entry name" value="HUPs"/>
    <property type="match status" value="1"/>
</dbReference>
<feature type="binding site" evidence="8">
    <location>
        <begin position="51"/>
        <end position="58"/>
    </location>
    <ligand>
        <name>ATP</name>
        <dbReference type="ChEBI" id="CHEBI:30616"/>
    </ligand>
</feature>
<comment type="pathway">
    <text evidence="1 8">Cofactor biosynthesis; (R)-pantothenate biosynthesis; (R)-pantothenate from (R)-pantoate and beta-alanine: step 1/1.</text>
</comment>
<dbReference type="Proteomes" id="UP000326464">
    <property type="component" value="Unassembled WGS sequence"/>
</dbReference>
<dbReference type="EC" id="6.3.2.1" evidence="8"/>
<keyword evidence="8" id="KW-0963">Cytoplasm</keyword>
<keyword evidence="5 8" id="KW-0547">Nucleotide-binding</keyword>
<dbReference type="UniPathway" id="UPA00028">
    <property type="reaction ID" value="UER00005"/>
</dbReference>
<comment type="subcellular location">
    <subcellularLocation>
        <location evidence="8">Cytoplasm</location>
    </subcellularLocation>
</comment>
<feature type="active site" description="Proton donor" evidence="8">
    <location>
        <position position="58"/>
    </location>
</feature>
<dbReference type="Pfam" id="PF02569">
    <property type="entry name" value="Pantoate_ligase"/>
    <property type="match status" value="1"/>
</dbReference>
<evidence type="ECO:0000256" key="5">
    <source>
        <dbReference type="ARBA" id="ARBA00022741"/>
    </source>
</evidence>
<evidence type="ECO:0000256" key="1">
    <source>
        <dbReference type="ARBA" id="ARBA00004990"/>
    </source>
</evidence>
<evidence type="ECO:0000256" key="7">
    <source>
        <dbReference type="ARBA" id="ARBA00048258"/>
    </source>
</evidence>
<dbReference type="PANTHER" id="PTHR21299:SF1">
    <property type="entry name" value="PANTOATE--BETA-ALANINE LIGASE"/>
    <property type="match status" value="1"/>
</dbReference>
<dbReference type="EMBL" id="VJXX01000007">
    <property type="protein sequence ID" value="MPY12139.1"/>
    <property type="molecule type" value="Genomic_DNA"/>
</dbReference>
<comment type="function">
    <text evidence="8">Catalyzes the condensation of pantoate with beta-alanine in an ATP-dependent reaction via a pantoyl-adenylate intermediate.</text>
</comment>
<keyword evidence="6 8" id="KW-0067">ATP-binding</keyword>
<proteinExistence type="inferred from homology"/>
<name>A0A7X1NSJ0_9MICC</name>
<comment type="caution">
    <text evidence="9">The sequence shown here is derived from an EMBL/GenBank/DDBJ whole genome shotgun (WGS) entry which is preliminary data.</text>
</comment>
<feature type="binding site" evidence="8">
    <location>
        <position position="203"/>
    </location>
    <ligand>
        <name>ATP</name>
        <dbReference type="ChEBI" id="CHEBI:30616"/>
    </ligand>
</feature>
<dbReference type="AlphaFoldDB" id="A0A7X1NSJ0"/>